<evidence type="ECO:0000256" key="4">
    <source>
        <dbReference type="ARBA" id="ARBA00022679"/>
    </source>
</evidence>
<evidence type="ECO:0000256" key="1">
    <source>
        <dbReference type="ARBA" id="ARBA00004141"/>
    </source>
</evidence>
<keyword evidence="5 10" id="KW-0812">Transmembrane</keyword>
<dbReference type="PANTHER" id="PTHR43867">
    <property type="entry name" value="CELLULOSE SYNTHASE CATALYTIC SUBUNIT A [UDP-FORMING]"/>
    <property type="match status" value="1"/>
</dbReference>
<sequence>MPASDDALGAVSPHQSFVHSLLFSARGPSTARSKRLRAEAAARRLHQSSTTRIPGVIKYNFRLVALVFILCAPVYFYSLVQTHTHVAVTGLLFAAEALAFVLNLLFFFNFWFATERNKVSLRSFHPRLPEKDWPHVDLCFTHFLEPVAQLHDPLAAALTMDYPPDKLHIKILDDGYLGKRGEHYEVTPLGLELEQMVQDLLGGTHPTRMKLSGHLVPRRHAAPGGMLVVTYIDEEKRLPSVSIVSRMKGEETFFKTGNVENALYNAALESPFVALFDGDTEPHRDFLTRTLPLFYRFEPETKRWRVNWEVGFVQTRQRFKNVAHRFGPDDPLNQSNGVFFSAIQAGRDGLGMADSLGTNEIYFRPALDDALGLVYGPLSGDLATGVKLHNFGWKGLYLNAVLAEGLCRNTVGDTLLERKRWVVGSIQMLLLSLNWRALFSARFLVAPLRLQTEARLAALLKRPERFVNPLADDDVGYEARQMRRESFWMGVARRVLFLETTLRPLGSLVAFAMIILALVFMLGNVPPLRFFHEGGGWTYGLIYLGIVASYQFLRLFAISLGCYSLFLDGTSGQDVWREVQGYFTFAWVSALGIVEAVAGAVSGRRIQWETQKKGLRPLAELPNVFLLFVLFGSICIAFVNIFVKGSTERRTTMDSMDAVAYGVFLWVCIWPSTRCTLAALARMPLWSFKMPKFVWTAAGIVIGIAIISIMGRYAQPAPNIGAFERNDYPTGPIIGPDGVTIYQNASLAFQTVFWGPNKIFLPADAATSTYDTGGYVLDSSTGRVSSQLMGYAMMIAVQLNQRTEFDALWRWVQSNMMPQPPSPYYGYVASQVSPDGTILNPAPFPDAEQYMATALMFAGSRWQALGPDGSGDYRQAAYDMLETMLYTQRLNANFANSTDMFNGTSHLVTYQPDPVTRAYIRTATLNPAFYEVWRRFAPKRLGAGVGGFWEKARDAARVLLSVSGNLNSGLFPELVNTDGSPNKGPDGTGDQWSKDTWMVQPNLALDVIWWDRNGAALDACVRYTNFLLAEGVKFYGIRYQPSTNAMLEQGLNFTQRVGLVAVNAMPAIAAGSAVNAQPFFDAIQQIDLAAIMTATNTDRAFHGLLYLLGLLTSSGRYRVFDPNYGAGPE</sequence>
<keyword evidence="7 10" id="KW-1133">Transmembrane helix</keyword>
<comment type="subcellular location">
    <subcellularLocation>
        <location evidence="1">Membrane</location>
        <topology evidence="1">Multi-pass membrane protein</topology>
    </subcellularLocation>
</comment>
<proteinExistence type="inferred from homology"/>
<organism evidence="11 12">
    <name type="scientific">Klebsormidium nitens</name>
    <name type="common">Green alga</name>
    <name type="synonym">Ulothrix nitens</name>
    <dbReference type="NCBI Taxonomy" id="105231"/>
    <lineage>
        <taxon>Eukaryota</taxon>
        <taxon>Viridiplantae</taxon>
        <taxon>Streptophyta</taxon>
        <taxon>Klebsormidiophyceae</taxon>
        <taxon>Klebsormidiales</taxon>
        <taxon>Klebsormidiaceae</taxon>
        <taxon>Klebsormidium</taxon>
    </lineage>
</organism>
<dbReference type="GO" id="GO:0016020">
    <property type="term" value="C:membrane"/>
    <property type="evidence" value="ECO:0000318"/>
    <property type="project" value="GO_Central"/>
</dbReference>
<feature type="transmembrane region" description="Helical" evidence="10">
    <location>
        <begin position="59"/>
        <end position="80"/>
    </location>
</feature>
<dbReference type="EMBL" id="DF236981">
    <property type="protein sequence ID" value="GAQ79528.1"/>
    <property type="molecule type" value="Genomic_DNA"/>
</dbReference>
<dbReference type="SUPFAM" id="SSF53448">
    <property type="entry name" value="Nucleotide-diphospho-sugar transferases"/>
    <property type="match status" value="1"/>
</dbReference>
<dbReference type="Pfam" id="PF01270">
    <property type="entry name" value="Glyco_hydro_8"/>
    <property type="match status" value="1"/>
</dbReference>
<feature type="transmembrane region" description="Helical" evidence="10">
    <location>
        <begin position="693"/>
        <end position="714"/>
    </location>
</feature>
<accession>A0A1Y1HUK0</accession>
<keyword evidence="8 10" id="KW-0472">Membrane</keyword>
<dbReference type="GO" id="GO:0004553">
    <property type="term" value="F:hydrolase activity, hydrolyzing O-glycosyl compounds"/>
    <property type="evidence" value="ECO:0007669"/>
    <property type="project" value="InterPro"/>
</dbReference>
<name>A0A1Y1HUK0_KLENI</name>
<protein>
    <submittedName>
        <fullName evidence="11">Cellulose synthase 3</fullName>
    </submittedName>
</protein>
<dbReference type="STRING" id="105231.A0A1Y1HUK0"/>
<evidence type="ECO:0000256" key="2">
    <source>
        <dbReference type="ARBA" id="ARBA00009209"/>
    </source>
</evidence>
<evidence type="ECO:0000256" key="7">
    <source>
        <dbReference type="ARBA" id="ARBA00022989"/>
    </source>
</evidence>
<dbReference type="AlphaFoldDB" id="A0A1Y1HUK0"/>
<dbReference type="OrthoDB" id="72851at2759"/>
<comment type="similarity">
    <text evidence="2">Belongs to the glycosyl hydrolase 8 (cellulase D) family.</text>
</comment>
<evidence type="ECO:0000256" key="9">
    <source>
        <dbReference type="ARBA" id="ARBA00023295"/>
    </source>
</evidence>
<keyword evidence="6" id="KW-0378">Hydrolase</keyword>
<keyword evidence="4" id="KW-0808">Transferase</keyword>
<evidence type="ECO:0000313" key="12">
    <source>
        <dbReference type="Proteomes" id="UP000054558"/>
    </source>
</evidence>
<dbReference type="InterPro" id="IPR050321">
    <property type="entry name" value="Glycosyltr_2/OpgH_subfam"/>
</dbReference>
<evidence type="ECO:0000256" key="10">
    <source>
        <dbReference type="SAM" id="Phobius"/>
    </source>
</evidence>
<evidence type="ECO:0000313" key="11">
    <source>
        <dbReference type="EMBL" id="GAQ79528.1"/>
    </source>
</evidence>
<feature type="transmembrane region" description="Helical" evidence="10">
    <location>
        <begin position="663"/>
        <end position="681"/>
    </location>
</feature>
<evidence type="ECO:0000256" key="5">
    <source>
        <dbReference type="ARBA" id="ARBA00022692"/>
    </source>
</evidence>
<evidence type="ECO:0000256" key="3">
    <source>
        <dbReference type="ARBA" id="ARBA00022676"/>
    </source>
</evidence>
<dbReference type="GO" id="GO:0030244">
    <property type="term" value="P:cellulose biosynthetic process"/>
    <property type="evidence" value="ECO:0000318"/>
    <property type="project" value="GO_Central"/>
</dbReference>
<evidence type="ECO:0000256" key="6">
    <source>
        <dbReference type="ARBA" id="ARBA00022801"/>
    </source>
</evidence>
<dbReference type="InterPro" id="IPR002037">
    <property type="entry name" value="Glyco_hydro_8"/>
</dbReference>
<keyword evidence="3" id="KW-0328">Glycosyltransferase</keyword>
<feature type="transmembrane region" description="Helical" evidence="10">
    <location>
        <begin position="624"/>
        <end position="643"/>
    </location>
</feature>
<dbReference type="Gene3D" id="3.90.550.10">
    <property type="entry name" value="Spore Coat Polysaccharide Biosynthesis Protein SpsA, Chain A"/>
    <property type="match status" value="1"/>
</dbReference>
<feature type="transmembrane region" description="Helical" evidence="10">
    <location>
        <begin position="581"/>
        <end position="603"/>
    </location>
</feature>
<keyword evidence="12" id="KW-1185">Reference proteome</keyword>
<reference evidence="11 12" key="1">
    <citation type="journal article" date="2014" name="Nat. Commun.">
        <title>Klebsormidium flaccidum genome reveals primary factors for plant terrestrial adaptation.</title>
        <authorList>
            <person name="Hori K."/>
            <person name="Maruyama F."/>
            <person name="Fujisawa T."/>
            <person name="Togashi T."/>
            <person name="Yamamoto N."/>
            <person name="Seo M."/>
            <person name="Sato S."/>
            <person name="Yamada T."/>
            <person name="Mori H."/>
            <person name="Tajima N."/>
            <person name="Moriyama T."/>
            <person name="Ikeuchi M."/>
            <person name="Watanabe M."/>
            <person name="Wada H."/>
            <person name="Kobayashi K."/>
            <person name="Saito M."/>
            <person name="Masuda T."/>
            <person name="Sasaki-Sekimoto Y."/>
            <person name="Mashiguchi K."/>
            <person name="Awai K."/>
            <person name="Shimojima M."/>
            <person name="Masuda S."/>
            <person name="Iwai M."/>
            <person name="Nobusawa T."/>
            <person name="Narise T."/>
            <person name="Kondo S."/>
            <person name="Saito H."/>
            <person name="Sato R."/>
            <person name="Murakawa M."/>
            <person name="Ihara Y."/>
            <person name="Oshima-Yamada Y."/>
            <person name="Ohtaka K."/>
            <person name="Satoh M."/>
            <person name="Sonobe K."/>
            <person name="Ishii M."/>
            <person name="Ohtani R."/>
            <person name="Kanamori-Sato M."/>
            <person name="Honoki R."/>
            <person name="Miyazaki D."/>
            <person name="Mochizuki H."/>
            <person name="Umetsu J."/>
            <person name="Higashi K."/>
            <person name="Shibata D."/>
            <person name="Kamiya Y."/>
            <person name="Sato N."/>
            <person name="Nakamura Y."/>
            <person name="Tabata S."/>
            <person name="Ida S."/>
            <person name="Kurokawa K."/>
            <person name="Ohta H."/>
        </authorList>
    </citation>
    <scope>NUCLEOTIDE SEQUENCE [LARGE SCALE GENOMIC DNA]</scope>
    <source>
        <strain evidence="11 12">NIES-2285</strain>
    </source>
</reference>
<evidence type="ECO:0000256" key="8">
    <source>
        <dbReference type="ARBA" id="ARBA00023136"/>
    </source>
</evidence>
<dbReference type="SUPFAM" id="SSF48208">
    <property type="entry name" value="Six-hairpin glycosidases"/>
    <property type="match status" value="1"/>
</dbReference>
<dbReference type="InterPro" id="IPR012341">
    <property type="entry name" value="6hp_glycosidase-like_sf"/>
</dbReference>
<dbReference type="InterPro" id="IPR029044">
    <property type="entry name" value="Nucleotide-diphossugar_trans"/>
</dbReference>
<gene>
    <name evidence="11" type="ORF">KFL_000320270</name>
</gene>
<feature type="transmembrane region" description="Helical" evidence="10">
    <location>
        <begin position="86"/>
        <end position="112"/>
    </location>
</feature>
<dbReference type="GO" id="GO:0016758">
    <property type="term" value="F:hexosyltransferase activity"/>
    <property type="evidence" value="ECO:0000318"/>
    <property type="project" value="GO_Central"/>
</dbReference>
<dbReference type="InterPro" id="IPR008928">
    <property type="entry name" value="6-hairpin_glycosidase_sf"/>
</dbReference>
<feature type="transmembrane region" description="Helical" evidence="10">
    <location>
        <begin position="505"/>
        <end position="525"/>
    </location>
</feature>
<dbReference type="Proteomes" id="UP000054558">
    <property type="component" value="Unassembled WGS sequence"/>
</dbReference>
<keyword evidence="9" id="KW-0326">Glycosidase</keyword>
<feature type="transmembrane region" description="Helical" evidence="10">
    <location>
        <begin position="537"/>
        <end position="561"/>
    </location>
</feature>
<dbReference type="PANTHER" id="PTHR43867:SF8">
    <property type="entry name" value="GLYCOSIDE HYDROLASE FAMILY 8"/>
    <property type="match status" value="1"/>
</dbReference>
<dbReference type="Gene3D" id="1.50.10.10">
    <property type="match status" value="1"/>
</dbReference>